<gene>
    <name evidence="1" type="ORF">HNR10_003930</name>
</gene>
<keyword evidence="2" id="KW-1185">Reference proteome</keyword>
<reference evidence="1 2" key="1">
    <citation type="submission" date="2020-07" db="EMBL/GenBank/DDBJ databases">
        <title>Sequencing the genomes of 1000 actinobacteria strains.</title>
        <authorList>
            <person name="Klenk H.-P."/>
        </authorList>
    </citation>
    <scope>NUCLEOTIDE SEQUENCE [LARGE SCALE GENOMIC DNA]</scope>
    <source>
        <strain evidence="1 2">DSM 44442</strain>
    </source>
</reference>
<name>A0A7Z0JC28_9ACTN</name>
<accession>A0A7Z0JC28</accession>
<organism evidence="1 2">
    <name type="scientific">Nocardiopsis aegyptia</name>
    <dbReference type="NCBI Taxonomy" id="220378"/>
    <lineage>
        <taxon>Bacteria</taxon>
        <taxon>Bacillati</taxon>
        <taxon>Actinomycetota</taxon>
        <taxon>Actinomycetes</taxon>
        <taxon>Streptosporangiales</taxon>
        <taxon>Nocardiopsidaceae</taxon>
        <taxon>Nocardiopsis</taxon>
    </lineage>
</organism>
<evidence type="ECO:0000313" key="1">
    <source>
        <dbReference type="EMBL" id="NYJ36049.1"/>
    </source>
</evidence>
<sequence>MAHLQGTALIAKAYDRPELVDQARDGVRALLGPPR</sequence>
<protein>
    <submittedName>
        <fullName evidence="1">Uncharacterized protein</fullName>
    </submittedName>
</protein>
<evidence type="ECO:0000313" key="2">
    <source>
        <dbReference type="Proteomes" id="UP000572051"/>
    </source>
</evidence>
<dbReference type="EMBL" id="JACCFS010000001">
    <property type="protein sequence ID" value="NYJ36049.1"/>
    <property type="molecule type" value="Genomic_DNA"/>
</dbReference>
<dbReference type="AlphaFoldDB" id="A0A7Z0JC28"/>
<comment type="caution">
    <text evidence="1">The sequence shown here is derived from an EMBL/GenBank/DDBJ whole genome shotgun (WGS) entry which is preliminary data.</text>
</comment>
<proteinExistence type="predicted"/>
<dbReference type="Proteomes" id="UP000572051">
    <property type="component" value="Unassembled WGS sequence"/>
</dbReference>